<comment type="caution">
    <text evidence="2">The sequence shown here is derived from an EMBL/GenBank/DDBJ whole genome shotgun (WGS) entry which is preliminary data.</text>
</comment>
<keyword evidence="2" id="KW-0378">Hydrolase</keyword>
<dbReference type="Proteomes" id="UP001151081">
    <property type="component" value="Unassembled WGS sequence"/>
</dbReference>
<evidence type="ECO:0000313" key="2">
    <source>
        <dbReference type="EMBL" id="MDC3984519.1"/>
    </source>
</evidence>
<dbReference type="RefSeq" id="WP_272426568.1">
    <property type="nucleotide sequence ID" value="NZ_JAGTJJ010000021.1"/>
</dbReference>
<sequence length="208" mass="23542">MLEAFRNIRVYVDARDGKRAVNKDALVADPVLLAAAAKELLWRHFPETLHEDIADAVGLELDLAALGKRMRDPRFRDHVLNAYAHCCSICGFDARLGGRNVGLEAAHIRWVQMLGSNNIDNGLAMCSLHHKLFDAGALAIEWNGHVYRVLFSAELNGASEAFRKWLLRAHRANLHLLPLDPAHRPHPDNLRWHHREVFKRPELNVPAI</sequence>
<dbReference type="Pfam" id="PF13391">
    <property type="entry name" value="HNH_2"/>
    <property type="match status" value="1"/>
</dbReference>
<dbReference type="GO" id="GO:0004519">
    <property type="term" value="F:endonuclease activity"/>
    <property type="evidence" value="ECO:0007669"/>
    <property type="project" value="UniProtKB-KW"/>
</dbReference>
<gene>
    <name evidence="2" type="ORF">KEG57_28690</name>
</gene>
<dbReference type="InterPro" id="IPR003615">
    <property type="entry name" value="HNH_nuc"/>
</dbReference>
<evidence type="ECO:0000313" key="3">
    <source>
        <dbReference type="Proteomes" id="UP001151081"/>
    </source>
</evidence>
<dbReference type="AlphaFoldDB" id="A0A9X3X582"/>
<reference evidence="2 3" key="1">
    <citation type="submission" date="2021-04" db="EMBL/GenBank/DDBJ databases">
        <title>Genome analysis of Polyangium sp.</title>
        <authorList>
            <person name="Li Y."/>
            <person name="Wang J."/>
        </authorList>
    </citation>
    <scope>NUCLEOTIDE SEQUENCE [LARGE SCALE GENOMIC DNA]</scope>
    <source>
        <strain evidence="2 3">SDU14</strain>
    </source>
</reference>
<evidence type="ECO:0000259" key="1">
    <source>
        <dbReference type="Pfam" id="PF13391"/>
    </source>
</evidence>
<dbReference type="EMBL" id="JAGTJJ010000021">
    <property type="protein sequence ID" value="MDC3984519.1"/>
    <property type="molecule type" value="Genomic_DNA"/>
</dbReference>
<name>A0A9X3X582_9BACT</name>
<protein>
    <submittedName>
        <fullName evidence="2">HNH endonuclease</fullName>
    </submittedName>
</protein>
<organism evidence="2 3">
    <name type="scientific">Polyangium jinanense</name>
    <dbReference type="NCBI Taxonomy" id="2829994"/>
    <lineage>
        <taxon>Bacteria</taxon>
        <taxon>Pseudomonadati</taxon>
        <taxon>Myxococcota</taxon>
        <taxon>Polyangia</taxon>
        <taxon>Polyangiales</taxon>
        <taxon>Polyangiaceae</taxon>
        <taxon>Polyangium</taxon>
    </lineage>
</organism>
<feature type="domain" description="HNH nuclease" evidence="1">
    <location>
        <begin position="87"/>
        <end position="141"/>
    </location>
</feature>
<keyword evidence="2" id="KW-0255">Endonuclease</keyword>
<proteinExistence type="predicted"/>
<accession>A0A9X3X582</accession>
<keyword evidence="2" id="KW-0540">Nuclease</keyword>
<keyword evidence="3" id="KW-1185">Reference proteome</keyword>